<sequence length="336" mass="36237">MLSQNGRTMLSRAYGMADEERGIRNSAKTRFTLTSAGKPFHTIAVLQLAQQGKLRLDDPVGKHLTGFPADVAERVTIHHLLSGASGTDAPPEEVERITYSRAEVHDFYAQRARQARLTGTPGLPSETHQEANTTIPALIVEAVSGLSYWDYVEKFIFRRAGMTDSGFFTRTQWLNDRTIAHPYMQLADGSYVDALRNLDEGSPLDHIAGKNPGRIFIDAPGDGGFATAPDLVRFVRALHDGTLLSRQWLDVLIAPKAPTGPASFGAYGIGVEIFAGQWTYQRAGGNPGVGANWTVFPETGWTGAILINRDAGDLIGMLAKETEAITGVAPDSGTGG</sequence>
<feature type="domain" description="Beta-lactamase-related" evidence="3">
    <location>
        <begin position="3"/>
        <end position="312"/>
    </location>
</feature>
<keyword evidence="4" id="KW-0378">Hydrolase</keyword>
<evidence type="ECO:0000313" key="4">
    <source>
        <dbReference type="EMBL" id="GID56731.1"/>
    </source>
</evidence>
<comment type="caution">
    <text evidence="4">The sequence shown here is derived from an EMBL/GenBank/DDBJ whole genome shotgun (WGS) entry which is preliminary data.</text>
</comment>
<dbReference type="Gene3D" id="3.40.710.10">
    <property type="entry name" value="DD-peptidase/beta-lactamase superfamily"/>
    <property type="match status" value="1"/>
</dbReference>
<gene>
    <name evidence="4" type="ORF">Aco03nite_051350</name>
</gene>
<evidence type="ECO:0000259" key="3">
    <source>
        <dbReference type="Pfam" id="PF00144"/>
    </source>
</evidence>
<name>A0ABQ3XE28_9ACTN</name>
<accession>A0ABQ3XE28</accession>
<dbReference type="EMBL" id="BOMG01000062">
    <property type="protein sequence ID" value="GID56731.1"/>
    <property type="molecule type" value="Genomic_DNA"/>
</dbReference>
<comment type="subcellular location">
    <subcellularLocation>
        <location evidence="1">Membrane</location>
    </subcellularLocation>
</comment>
<proteinExistence type="predicted"/>
<organism evidence="4 5">
    <name type="scientific">Actinoplanes couchii</name>
    <dbReference type="NCBI Taxonomy" id="403638"/>
    <lineage>
        <taxon>Bacteria</taxon>
        <taxon>Bacillati</taxon>
        <taxon>Actinomycetota</taxon>
        <taxon>Actinomycetes</taxon>
        <taxon>Micromonosporales</taxon>
        <taxon>Micromonosporaceae</taxon>
        <taxon>Actinoplanes</taxon>
    </lineage>
</organism>
<evidence type="ECO:0000256" key="1">
    <source>
        <dbReference type="ARBA" id="ARBA00004370"/>
    </source>
</evidence>
<dbReference type="InterPro" id="IPR001466">
    <property type="entry name" value="Beta-lactam-related"/>
</dbReference>
<dbReference type="GO" id="GO:0016787">
    <property type="term" value="F:hydrolase activity"/>
    <property type="evidence" value="ECO:0007669"/>
    <property type="project" value="UniProtKB-KW"/>
</dbReference>
<protein>
    <submittedName>
        <fullName evidence="4">Serine hydrolase</fullName>
    </submittedName>
</protein>
<reference evidence="4 5" key="1">
    <citation type="submission" date="2021-01" db="EMBL/GenBank/DDBJ databases">
        <title>Whole genome shotgun sequence of Actinoplanes couchii NBRC 106145.</title>
        <authorList>
            <person name="Komaki H."/>
            <person name="Tamura T."/>
        </authorList>
    </citation>
    <scope>NUCLEOTIDE SEQUENCE [LARGE SCALE GENOMIC DNA]</scope>
    <source>
        <strain evidence="4 5">NBRC 106145</strain>
    </source>
</reference>
<dbReference type="InterPro" id="IPR050491">
    <property type="entry name" value="AmpC-like"/>
</dbReference>
<keyword evidence="5" id="KW-1185">Reference proteome</keyword>
<evidence type="ECO:0000256" key="2">
    <source>
        <dbReference type="ARBA" id="ARBA00023136"/>
    </source>
</evidence>
<dbReference type="PANTHER" id="PTHR46825:SF11">
    <property type="entry name" value="PENICILLIN-BINDING PROTEIN 4"/>
    <property type="match status" value="1"/>
</dbReference>
<dbReference type="Pfam" id="PF00144">
    <property type="entry name" value="Beta-lactamase"/>
    <property type="match status" value="1"/>
</dbReference>
<evidence type="ECO:0000313" key="5">
    <source>
        <dbReference type="Proteomes" id="UP000612282"/>
    </source>
</evidence>
<dbReference type="PANTHER" id="PTHR46825">
    <property type="entry name" value="D-ALANYL-D-ALANINE-CARBOXYPEPTIDASE/ENDOPEPTIDASE AMPH"/>
    <property type="match status" value="1"/>
</dbReference>
<dbReference type="Proteomes" id="UP000612282">
    <property type="component" value="Unassembled WGS sequence"/>
</dbReference>
<dbReference type="SUPFAM" id="SSF56601">
    <property type="entry name" value="beta-lactamase/transpeptidase-like"/>
    <property type="match status" value="1"/>
</dbReference>
<dbReference type="InterPro" id="IPR012338">
    <property type="entry name" value="Beta-lactam/transpept-like"/>
</dbReference>
<keyword evidence="2" id="KW-0472">Membrane</keyword>